<evidence type="ECO:0000256" key="1">
    <source>
        <dbReference type="SAM" id="MobiDB-lite"/>
    </source>
</evidence>
<feature type="region of interest" description="Disordered" evidence="1">
    <location>
        <begin position="63"/>
        <end position="110"/>
    </location>
</feature>
<dbReference type="InParanoid" id="A0A482XZ71"/>
<dbReference type="Pfam" id="PF11543">
    <property type="entry name" value="UN_NPL4"/>
    <property type="match status" value="1"/>
</dbReference>
<reference evidence="3 4" key="1">
    <citation type="journal article" date="2017" name="Gigascience">
        <title>Genome sequence of the small brown planthopper, Laodelphax striatellus.</title>
        <authorList>
            <person name="Zhu J."/>
            <person name="Jiang F."/>
            <person name="Wang X."/>
            <person name="Yang P."/>
            <person name="Bao Y."/>
            <person name="Zhao W."/>
            <person name="Wang W."/>
            <person name="Lu H."/>
            <person name="Wang Q."/>
            <person name="Cui N."/>
            <person name="Li J."/>
            <person name="Chen X."/>
            <person name="Luo L."/>
            <person name="Yu J."/>
            <person name="Kang L."/>
            <person name="Cui F."/>
        </authorList>
    </citation>
    <scope>NUCLEOTIDE SEQUENCE [LARGE SCALE GENOMIC DNA]</scope>
    <source>
        <strain evidence="3">Lst14</strain>
    </source>
</reference>
<accession>A0A482XZ71</accession>
<gene>
    <name evidence="3" type="ORF">LSTR_LSTR014762</name>
</gene>
<feature type="compositionally biased region" description="Polar residues" evidence="1">
    <location>
        <begin position="82"/>
        <end position="108"/>
    </location>
</feature>
<comment type="caution">
    <text evidence="3">The sequence shown here is derived from an EMBL/GenBank/DDBJ whole genome shotgun (WGS) entry which is preliminary data.</text>
</comment>
<sequence length="134" mass="15092">MNFEIIFQVHDVFSLSGFAFSLFRERNSKDELISSRSRTVSAYGLKHGDMIYLAPLNGAMLWDNPRPSTSSSMDGASTSNSHYSRPSTSMSADRPSHSSGVQGRQSSLPYLEDEVDQILWKQDGKVQRKRDEKL</sequence>
<dbReference type="Gene3D" id="3.10.20.90">
    <property type="entry name" value="Phosphatidylinositol 3-kinase Catalytic Subunit, Chain A, domain 1"/>
    <property type="match status" value="1"/>
</dbReference>
<feature type="domain" description="Nuclear pore localisation protein Npl4 ubiquitin-like" evidence="2">
    <location>
        <begin position="9"/>
        <end position="55"/>
    </location>
</feature>
<organism evidence="3 4">
    <name type="scientific">Laodelphax striatellus</name>
    <name type="common">Small brown planthopper</name>
    <name type="synonym">Delphax striatella</name>
    <dbReference type="NCBI Taxonomy" id="195883"/>
    <lineage>
        <taxon>Eukaryota</taxon>
        <taxon>Metazoa</taxon>
        <taxon>Ecdysozoa</taxon>
        <taxon>Arthropoda</taxon>
        <taxon>Hexapoda</taxon>
        <taxon>Insecta</taxon>
        <taxon>Pterygota</taxon>
        <taxon>Neoptera</taxon>
        <taxon>Paraneoptera</taxon>
        <taxon>Hemiptera</taxon>
        <taxon>Auchenorrhyncha</taxon>
        <taxon>Fulgoroidea</taxon>
        <taxon>Delphacidae</taxon>
        <taxon>Criomorphinae</taxon>
        <taxon>Laodelphax</taxon>
    </lineage>
</organism>
<feature type="compositionally biased region" description="Low complexity" evidence="1">
    <location>
        <begin position="68"/>
        <end position="81"/>
    </location>
</feature>
<name>A0A482XZ71_LAOST</name>
<dbReference type="STRING" id="195883.A0A482XZ71"/>
<dbReference type="Proteomes" id="UP000291343">
    <property type="component" value="Unassembled WGS sequence"/>
</dbReference>
<keyword evidence="4" id="KW-1185">Reference proteome</keyword>
<evidence type="ECO:0000259" key="2">
    <source>
        <dbReference type="Pfam" id="PF11543"/>
    </source>
</evidence>
<evidence type="ECO:0000313" key="4">
    <source>
        <dbReference type="Proteomes" id="UP000291343"/>
    </source>
</evidence>
<proteinExistence type="predicted"/>
<evidence type="ECO:0000313" key="3">
    <source>
        <dbReference type="EMBL" id="RZF49201.1"/>
    </source>
</evidence>
<dbReference type="OrthoDB" id="10251089at2759"/>
<dbReference type="InterPro" id="IPR024682">
    <property type="entry name" value="Npl4_Ub-like_dom"/>
</dbReference>
<dbReference type="EMBL" id="QKKF02000355">
    <property type="protein sequence ID" value="RZF49201.1"/>
    <property type="molecule type" value="Genomic_DNA"/>
</dbReference>
<protein>
    <recommendedName>
        <fullName evidence="2">Nuclear pore localisation protein Npl4 ubiquitin-like domain-containing protein</fullName>
    </recommendedName>
</protein>
<dbReference type="AlphaFoldDB" id="A0A482XZ71"/>